<feature type="repeat" description="ANK" evidence="3">
    <location>
        <begin position="1219"/>
        <end position="1251"/>
    </location>
</feature>
<keyword evidence="5" id="KW-0732">Signal</keyword>
<evidence type="ECO:0000256" key="3">
    <source>
        <dbReference type="PROSITE-ProRule" id="PRU00023"/>
    </source>
</evidence>
<feature type="compositionally biased region" description="Basic residues" evidence="4">
    <location>
        <begin position="742"/>
        <end position="757"/>
    </location>
</feature>
<feature type="region of interest" description="Disordered" evidence="4">
    <location>
        <begin position="491"/>
        <end position="522"/>
    </location>
</feature>
<dbReference type="InterPro" id="IPR050889">
    <property type="entry name" value="Dendritic_Spine_Reg/Scaffold"/>
</dbReference>
<feature type="compositionally biased region" description="Low complexity" evidence="4">
    <location>
        <begin position="433"/>
        <end position="446"/>
    </location>
</feature>
<dbReference type="PANTHER" id="PTHR24166">
    <property type="entry name" value="ROLLING PEBBLES, ISOFORM B"/>
    <property type="match status" value="1"/>
</dbReference>
<dbReference type="InterPro" id="IPR002110">
    <property type="entry name" value="Ankyrin_rpt"/>
</dbReference>
<feature type="signal peptide" evidence="5">
    <location>
        <begin position="1"/>
        <end position="21"/>
    </location>
</feature>
<protein>
    <submittedName>
        <fullName evidence="6">Uncharacterized protein</fullName>
    </submittedName>
</protein>
<feature type="compositionally biased region" description="Low complexity" evidence="4">
    <location>
        <begin position="697"/>
        <end position="706"/>
    </location>
</feature>
<organism evidence="6 7">
    <name type="scientific">Ophiocordyceps camponoti-floridani</name>
    <dbReference type="NCBI Taxonomy" id="2030778"/>
    <lineage>
        <taxon>Eukaryota</taxon>
        <taxon>Fungi</taxon>
        <taxon>Dikarya</taxon>
        <taxon>Ascomycota</taxon>
        <taxon>Pezizomycotina</taxon>
        <taxon>Sordariomycetes</taxon>
        <taxon>Hypocreomycetidae</taxon>
        <taxon>Hypocreales</taxon>
        <taxon>Ophiocordycipitaceae</taxon>
        <taxon>Ophiocordyceps</taxon>
    </lineage>
</organism>
<evidence type="ECO:0000256" key="4">
    <source>
        <dbReference type="SAM" id="MobiDB-lite"/>
    </source>
</evidence>
<dbReference type="SMART" id="SM00248">
    <property type="entry name" value="ANK"/>
    <property type="match status" value="2"/>
</dbReference>
<dbReference type="InterPro" id="IPR036770">
    <property type="entry name" value="Ankyrin_rpt-contain_sf"/>
</dbReference>
<dbReference type="PROSITE" id="PS50088">
    <property type="entry name" value="ANK_REPEAT"/>
    <property type="match status" value="1"/>
</dbReference>
<dbReference type="Gene3D" id="1.25.40.20">
    <property type="entry name" value="Ankyrin repeat-containing domain"/>
    <property type="match status" value="1"/>
</dbReference>
<evidence type="ECO:0000256" key="5">
    <source>
        <dbReference type="SAM" id="SignalP"/>
    </source>
</evidence>
<keyword evidence="1" id="KW-0677">Repeat</keyword>
<feature type="region of interest" description="Disordered" evidence="4">
    <location>
        <begin position="401"/>
        <end position="475"/>
    </location>
</feature>
<comment type="caution">
    <text evidence="6">The sequence shown here is derived from an EMBL/GenBank/DDBJ whole genome shotgun (WGS) entry which is preliminary data.</text>
</comment>
<feature type="compositionally biased region" description="Polar residues" evidence="4">
    <location>
        <begin position="456"/>
        <end position="474"/>
    </location>
</feature>
<dbReference type="OrthoDB" id="4923687at2759"/>
<dbReference type="EMBL" id="JAACLJ010000006">
    <property type="protein sequence ID" value="KAF4584359.1"/>
    <property type="molecule type" value="Genomic_DNA"/>
</dbReference>
<dbReference type="PROSITE" id="PS50297">
    <property type="entry name" value="ANK_REP_REGION"/>
    <property type="match status" value="1"/>
</dbReference>
<proteinExistence type="predicted"/>
<feature type="region of interest" description="Disordered" evidence="4">
    <location>
        <begin position="793"/>
        <end position="814"/>
    </location>
</feature>
<dbReference type="Proteomes" id="UP000562929">
    <property type="component" value="Unassembled WGS sequence"/>
</dbReference>
<gene>
    <name evidence="6" type="ORF">GQ602_005732</name>
</gene>
<feature type="region of interest" description="Disordered" evidence="4">
    <location>
        <begin position="602"/>
        <end position="757"/>
    </location>
</feature>
<keyword evidence="2 3" id="KW-0040">ANK repeat</keyword>
<reference evidence="6 7" key="1">
    <citation type="journal article" date="2020" name="G3 (Bethesda)">
        <title>Genetic Underpinnings of Host Manipulation by Ophiocordyceps as Revealed by Comparative Transcriptomics.</title>
        <authorList>
            <person name="Will I."/>
            <person name="Das B."/>
            <person name="Trinh T."/>
            <person name="Brachmann A."/>
            <person name="Ohm R.A."/>
            <person name="de Bekker C."/>
        </authorList>
    </citation>
    <scope>NUCLEOTIDE SEQUENCE [LARGE SCALE GENOMIC DNA]</scope>
    <source>
        <strain evidence="6 7">EC05</strain>
    </source>
</reference>
<accession>A0A8H4Q3X7</accession>
<evidence type="ECO:0000313" key="6">
    <source>
        <dbReference type="EMBL" id="KAF4584359.1"/>
    </source>
</evidence>
<dbReference type="PANTHER" id="PTHR24166:SF48">
    <property type="entry name" value="PROTEIN VAPYRIN"/>
    <property type="match status" value="1"/>
</dbReference>
<keyword evidence="7" id="KW-1185">Reference proteome</keyword>
<dbReference type="Pfam" id="PF00023">
    <property type="entry name" value="Ank"/>
    <property type="match status" value="1"/>
</dbReference>
<sequence>MHPNLAITILSLVSLVSQTQGSEPKQRSLYPRSPPKLKFGHRLYISSTTSPSIAFRKGLLPGSNPWNERDRLNLKLSTPGLAQVSIIAHTTLRGAVGAVRESIGENDWKLNMRVYLYEVSNGPDVITIGPYERYPPDVVAFSRLGTWKSNRILRCAPMPLSLRLVWPEKETGMGQLLHRLVWQDYKDWESRPDRLKSLRHQLKLKMQQSSRLKINTRDSRLWLAGLVEPEPERVLYIVSAMQTRIGFVRGIPSMVSGAGSRAKLLMQFETAWPPLIRSPVHQTVVAHKSKETAIRAFLLYKSETYLNRIGLWLYEIERKDVLPIPMVWTTTKTPLAPMTHAEDRMRSAGRNFGPVLRAAHMPLYERINSAQSGSIDQLVDSLIWIRAVDNVKRLRARIRGEPLSPEPAGGDTSSMSDESSVDDPKEIPDPGGASAVSLDALLADSSMPWNSDGRGETTQGQLDPTEMPSTSTSAEGELSEFDMNSFLIFDKKTQSPAPPPSKVAATTDQARPPAEHSDDIDADSLLDVDLGDSMPELSDSELDAMLSYLRGSPSTVEETAEDALILVMGENLEKQKHVYTEDALLNMLSEIPLLDSTTEESSVVADLSSGEAAPRNLDRYPPNSPRGEESPPSSAGPVLEPVKPPSDEPLLPILDRYLPKDPLAGSSSSSADRFVEPANPLPPSLDRYLPEDPLAESSSSSSSSSSAGSLPEPANTKDVSLAAEDEPMLLKLLRLPNIPKGKPSRKNKGRKRIKGKKLTRCCTQGQLSKRDCVPCPHRAKDRKQERKKAVQAVQAGRKKKKVGPGPAPHRHPGTANLRKLAEEKTVSEFRILTEKLGIPEEKTPSRKGRSSRTSSWVKRWGFPAALTAVTLPLYVADVVYVFESASATTMDKVAAVTAIIPFVGCTARLQSKMEKGETDVLTTLDAAVCFTTDALIFTPLMPVAIVINFAYGMIRSIPLLEEHHALTLRDRQWEKRYGDIVAHYESEKWAAKMRAWFAAEMADIASVVAEKRGWLAAGETVAKTTSLNSTALRRIKRAVAPAYRATEQMLCASIQRSRRRALAEVPGRDWLRKEAEKLNEEFIDGYMTRAKKAVMAAGQSRFLQPSQSQDLYRFNGLSVRQQKRLNERVGPIIQKLRRDGPQVKADEFAARIQFLTGQIIALPTDCDCPASIEEIKALRSRSSPEKLEATFPCAASNRFVNVINKLTLWLVNPNARDAKGNTALMLASEKGYDDVVRLLLRAGTGPPLAERYPEAGKRTAWYPGWAMAQEMDRAGRERARAKLHVRNERGDTALALAERNGHEVIVRLLRGELVGKGTGGSK</sequence>
<dbReference type="SUPFAM" id="SSF48403">
    <property type="entry name" value="Ankyrin repeat"/>
    <property type="match status" value="1"/>
</dbReference>
<evidence type="ECO:0000256" key="2">
    <source>
        <dbReference type="ARBA" id="ARBA00023043"/>
    </source>
</evidence>
<evidence type="ECO:0000256" key="1">
    <source>
        <dbReference type="ARBA" id="ARBA00022737"/>
    </source>
</evidence>
<evidence type="ECO:0000313" key="7">
    <source>
        <dbReference type="Proteomes" id="UP000562929"/>
    </source>
</evidence>
<feature type="compositionally biased region" description="Basic residues" evidence="4">
    <location>
        <begin position="796"/>
        <end position="812"/>
    </location>
</feature>
<feature type="chain" id="PRO_5034097594" evidence="5">
    <location>
        <begin position="22"/>
        <end position="1322"/>
    </location>
</feature>
<name>A0A8H4Q3X7_9HYPO</name>